<dbReference type="InterPro" id="IPR036397">
    <property type="entry name" value="RNaseH_sf"/>
</dbReference>
<evidence type="ECO:0000313" key="2">
    <source>
        <dbReference type="EMBL" id="UYV84418.1"/>
    </source>
</evidence>
<gene>
    <name evidence="2" type="ORF">LAZ67_X002077</name>
</gene>
<organism evidence="2 3">
    <name type="scientific">Cordylochernes scorpioides</name>
    <dbReference type="NCBI Taxonomy" id="51811"/>
    <lineage>
        <taxon>Eukaryota</taxon>
        <taxon>Metazoa</taxon>
        <taxon>Ecdysozoa</taxon>
        <taxon>Arthropoda</taxon>
        <taxon>Chelicerata</taxon>
        <taxon>Arachnida</taxon>
        <taxon>Pseudoscorpiones</taxon>
        <taxon>Cheliferoidea</taxon>
        <taxon>Chernetidae</taxon>
        <taxon>Cordylochernes</taxon>
    </lineage>
</organism>
<dbReference type="PANTHER" id="PTHR21301:SF10">
    <property type="entry name" value="REVERSE TRANSCRIPTASE DOMAIN-CONTAINING PROTEIN"/>
    <property type="match status" value="1"/>
</dbReference>
<feature type="domain" description="Reverse transcriptase" evidence="1">
    <location>
        <begin position="1"/>
        <end position="137"/>
    </location>
</feature>
<sequence>MALERFIKRRGRPSTIFSDNGTNFVAANNLFKQIDWERVSNDGKVKRIEWKFIQKKSDLKTAKTLLETFLNFNYIEFENKIYIQSEGVPMGTSSSPLLANLILFWYEREYFLQNNINWQIFRYVDDIIIFNNPQFKN</sequence>
<evidence type="ECO:0000259" key="1">
    <source>
        <dbReference type="PROSITE" id="PS50878"/>
    </source>
</evidence>
<proteinExistence type="predicted"/>
<dbReference type="InterPro" id="IPR000477">
    <property type="entry name" value="RT_dom"/>
</dbReference>
<dbReference type="EMBL" id="CP092886">
    <property type="protein sequence ID" value="UYV84418.1"/>
    <property type="molecule type" value="Genomic_DNA"/>
</dbReference>
<reference evidence="2 3" key="1">
    <citation type="submission" date="2022-03" db="EMBL/GenBank/DDBJ databases">
        <title>A chromosomal length assembly of Cordylochernes scorpioides.</title>
        <authorList>
            <person name="Zeh D."/>
            <person name="Zeh J."/>
        </authorList>
    </citation>
    <scope>NUCLEOTIDE SEQUENCE [LARGE SCALE GENOMIC DNA]</scope>
    <source>
        <strain evidence="2">IN4F17</strain>
        <tissue evidence="2">Whole Body</tissue>
    </source>
</reference>
<protein>
    <recommendedName>
        <fullName evidence="1">Reverse transcriptase domain-containing protein</fullName>
    </recommendedName>
</protein>
<dbReference type="PANTHER" id="PTHR21301">
    <property type="entry name" value="REVERSE TRANSCRIPTASE"/>
    <property type="match status" value="1"/>
</dbReference>
<keyword evidence="3" id="KW-1185">Reference proteome</keyword>
<evidence type="ECO:0000313" key="3">
    <source>
        <dbReference type="Proteomes" id="UP001235939"/>
    </source>
</evidence>
<dbReference type="Proteomes" id="UP001235939">
    <property type="component" value="Chromosome X"/>
</dbReference>
<dbReference type="Gene3D" id="3.30.420.10">
    <property type="entry name" value="Ribonuclease H-like superfamily/Ribonuclease H"/>
    <property type="match status" value="1"/>
</dbReference>
<dbReference type="PROSITE" id="PS50878">
    <property type="entry name" value="RT_POL"/>
    <property type="match status" value="1"/>
</dbReference>
<dbReference type="InterPro" id="IPR043502">
    <property type="entry name" value="DNA/RNA_pol_sf"/>
</dbReference>
<dbReference type="Pfam" id="PF00078">
    <property type="entry name" value="RVT_1"/>
    <property type="match status" value="1"/>
</dbReference>
<accession>A0ABY6LX82</accession>
<name>A0ABY6LX82_9ARAC</name>
<dbReference type="SUPFAM" id="SSF56672">
    <property type="entry name" value="DNA/RNA polymerases"/>
    <property type="match status" value="1"/>
</dbReference>